<evidence type="ECO:0000256" key="1">
    <source>
        <dbReference type="ARBA" id="ARBA00006484"/>
    </source>
</evidence>
<name>A0A381Q4V6_9ZZZZ</name>
<evidence type="ECO:0008006" key="4">
    <source>
        <dbReference type="Google" id="ProtNLM"/>
    </source>
</evidence>
<organism evidence="3">
    <name type="scientific">marine metagenome</name>
    <dbReference type="NCBI Taxonomy" id="408172"/>
    <lineage>
        <taxon>unclassified sequences</taxon>
        <taxon>metagenomes</taxon>
        <taxon>ecological metagenomes</taxon>
    </lineage>
</organism>
<accession>A0A381Q4V6</accession>
<sequence length="326" mass="33899">MGDWDRDTTTDQVLAGVDLSGRRMVVTGASGGLGEETARALAAAGASVVMAARNPAKNEEAAGRIRDRHPSADLELRELDLGSLAAVRDFAGGFLADHDGLHVLVNNAGIMCTPFGTTADGFEQQFGVNHLGHFLLTGLLLPALTTAAPSRVVCLSSGAHGICGVDLDDLMFERRDYEGWAAYGQSKSANALFARELDRRVGGGGVRALAVHPGVIMTELSRHLDEAAYERLKERRRAQISAAVDTSGMTPKAVEAGAATSVWAATAPELDAHGGAYLGDCQLGVPEGEPGTGPGGRGISPWILDDDTAAALWSASEDLVGLSWGG</sequence>
<dbReference type="PANTHER" id="PTHR24320">
    <property type="entry name" value="RETINOL DEHYDROGENASE"/>
    <property type="match status" value="1"/>
</dbReference>
<evidence type="ECO:0000313" key="3">
    <source>
        <dbReference type="EMBL" id="SUZ73127.1"/>
    </source>
</evidence>
<dbReference type="Pfam" id="PF00106">
    <property type="entry name" value="adh_short"/>
    <property type="match status" value="1"/>
</dbReference>
<dbReference type="EMBL" id="UINC01001169">
    <property type="protein sequence ID" value="SUZ73127.1"/>
    <property type="molecule type" value="Genomic_DNA"/>
</dbReference>
<dbReference type="InterPro" id="IPR036291">
    <property type="entry name" value="NAD(P)-bd_dom_sf"/>
</dbReference>
<reference evidence="3" key="1">
    <citation type="submission" date="2018-05" db="EMBL/GenBank/DDBJ databases">
        <authorList>
            <person name="Lanie J.A."/>
            <person name="Ng W.-L."/>
            <person name="Kazmierczak K.M."/>
            <person name="Andrzejewski T.M."/>
            <person name="Davidsen T.M."/>
            <person name="Wayne K.J."/>
            <person name="Tettelin H."/>
            <person name="Glass J.I."/>
            <person name="Rusch D."/>
            <person name="Podicherti R."/>
            <person name="Tsui H.-C.T."/>
            <person name="Winkler M.E."/>
        </authorList>
    </citation>
    <scope>NUCLEOTIDE SEQUENCE</scope>
</reference>
<dbReference type="Gene3D" id="3.40.50.720">
    <property type="entry name" value="NAD(P)-binding Rossmann-like Domain"/>
    <property type="match status" value="1"/>
</dbReference>
<keyword evidence="2" id="KW-0560">Oxidoreductase</keyword>
<dbReference type="PANTHER" id="PTHR24320:SF148">
    <property type="entry name" value="NAD(P)-BINDING ROSSMANN-FOLD SUPERFAMILY PROTEIN"/>
    <property type="match status" value="1"/>
</dbReference>
<dbReference type="InterPro" id="IPR002347">
    <property type="entry name" value="SDR_fam"/>
</dbReference>
<dbReference type="PRINTS" id="PR00081">
    <property type="entry name" value="GDHRDH"/>
</dbReference>
<comment type="similarity">
    <text evidence="1">Belongs to the short-chain dehydrogenases/reductases (SDR) family.</text>
</comment>
<evidence type="ECO:0000256" key="2">
    <source>
        <dbReference type="ARBA" id="ARBA00023002"/>
    </source>
</evidence>
<dbReference type="SUPFAM" id="SSF51735">
    <property type="entry name" value="NAD(P)-binding Rossmann-fold domains"/>
    <property type="match status" value="1"/>
</dbReference>
<proteinExistence type="inferred from homology"/>
<gene>
    <name evidence="3" type="ORF">METZ01_LOCUS25981</name>
</gene>
<protein>
    <recommendedName>
        <fullName evidence="4">Oxidoreductase</fullName>
    </recommendedName>
</protein>
<dbReference type="GO" id="GO:0016491">
    <property type="term" value="F:oxidoreductase activity"/>
    <property type="evidence" value="ECO:0007669"/>
    <property type="project" value="UniProtKB-KW"/>
</dbReference>
<dbReference type="AlphaFoldDB" id="A0A381Q4V6"/>